<reference evidence="3 4" key="1">
    <citation type="submission" date="2023-12" db="EMBL/GenBank/DDBJ databases">
        <title>A high-quality genome assembly for Dillenia turbinata (Dilleniales).</title>
        <authorList>
            <person name="Chanderbali A."/>
        </authorList>
    </citation>
    <scope>NUCLEOTIDE SEQUENCE [LARGE SCALE GENOMIC DNA]</scope>
    <source>
        <strain evidence="3">LSX21</strain>
        <tissue evidence="3">Leaf</tissue>
    </source>
</reference>
<dbReference type="PROSITE" id="PS51375">
    <property type="entry name" value="PPR"/>
    <property type="match status" value="1"/>
</dbReference>
<dbReference type="InterPro" id="IPR046960">
    <property type="entry name" value="PPR_At4g14850-like_plant"/>
</dbReference>
<evidence type="ECO:0000256" key="1">
    <source>
        <dbReference type="ARBA" id="ARBA00022737"/>
    </source>
</evidence>
<protein>
    <submittedName>
        <fullName evidence="3">Pentatricopeptide repeat</fullName>
    </submittedName>
</protein>
<dbReference type="GO" id="GO:0009451">
    <property type="term" value="P:RNA modification"/>
    <property type="evidence" value="ECO:0007669"/>
    <property type="project" value="InterPro"/>
</dbReference>
<dbReference type="Pfam" id="PF01535">
    <property type="entry name" value="PPR"/>
    <property type="match status" value="2"/>
</dbReference>
<dbReference type="Gene3D" id="1.25.40.10">
    <property type="entry name" value="Tetratricopeptide repeat domain"/>
    <property type="match status" value="1"/>
</dbReference>
<dbReference type="InterPro" id="IPR011990">
    <property type="entry name" value="TPR-like_helical_dom_sf"/>
</dbReference>
<name>A0AAN8VWV8_9MAGN</name>
<evidence type="ECO:0000313" key="3">
    <source>
        <dbReference type="EMBL" id="KAK6941739.1"/>
    </source>
</evidence>
<dbReference type="EMBL" id="JBAMMX010000004">
    <property type="protein sequence ID" value="KAK6941739.1"/>
    <property type="molecule type" value="Genomic_DNA"/>
</dbReference>
<feature type="repeat" description="PPR" evidence="2">
    <location>
        <begin position="101"/>
        <end position="135"/>
    </location>
</feature>
<evidence type="ECO:0000313" key="4">
    <source>
        <dbReference type="Proteomes" id="UP001370490"/>
    </source>
</evidence>
<organism evidence="3 4">
    <name type="scientific">Dillenia turbinata</name>
    <dbReference type="NCBI Taxonomy" id="194707"/>
    <lineage>
        <taxon>Eukaryota</taxon>
        <taxon>Viridiplantae</taxon>
        <taxon>Streptophyta</taxon>
        <taxon>Embryophyta</taxon>
        <taxon>Tracheophyta</taxon>
        <taxon>Spermatophyta</taxon>
        <taxon>Magnoliopsida</taxon>
        <taxon>eudicotyledons</taxon>
        <taxon>Gunneridae</taxon>
        <taxon>Pentapetalae</taxon>
        <taxon>Dilleniales</taxon>
        <taxon>Dilleniaceae</taxon>
        <taxon>Dillenia</taxon>
    </lineage>
</organism>
<proteinExistence type="predicted"/>
<dbReference type="GO" id="GO:0003723">
    <property type="term" value="F:RNA binding"/>
    <property type="evidence" value="ECO:0007669"/>
    <property type="project" value="InterPro"/>
</dbReference>
<sequence length="280" mass="31755">MTDCPSTSEFSSLTNSIRNFLYGIRRFWLSTSFNSPQLLHSHHLKHFHVLHSCKDPRTLTWVHSPFIVSSGFIASKLISSYAQFGDLDSALSVSHELKETNSDMWNAIIKSHVDLGFFDLALLHYKKMRNAGVAHDRFKFPSLNIAVLVYCVQIRMRVQMEPNSVTLIIMLQGYSTSVRNAVLKTHSNSSCVEGSEFFFNEMAQRDGELIPNIETLTLVISAFSKSRDPILGEGDIVMLSKLDTILQSAFLDLYANCGELEASFQLFREISYRNSITWNP</sequence>
<comment type="caution">
    <text evidence="3">The sequence shown here is derived from an EMBL/GenBank/DDBJ whole genome shotgun (WGS) entry which is preliminary data.</text>
</comment>
<keyword evidence="1" id="KW-0677">Repeat</keyword>
<evidence type="ECO:0000256" key="2">
    <source>
        <dbReference type="PROSITE-ProRule" id="PRU00708"/>
    </source>
</evidence>
<keyword evidence="4" id="KW-1185">Reference proteome</keyword>
<dbReference type="Proteomes" id="UP001370490">
    <property type="component" value="Unassembled WGS sequence"/>
</dbReference>
<gene>
    <name evidence="3" type="ORF">RJ641_027116</name>
</gene>
<dbReference type="PANTHER" id="PTHR47926">
    <property type="entry name" value="PENTATRICOPEPTIDE REPEAT-CONTAINING PROTEIN"/>
    <property type="match status" value="1"/>
</dbReference>
<dbReference type="InterPro" id="IPR002885">
    <property type="entry name" value="PPR_rpt"/>
</dbReference>
<dbReference type="AlphaFoldDB" id="A0AAN8VWV8"/>
<accession>A0AAN8VWV8</accession>